<evidence type="ECO:0000313" key="2">
    <source>
        <dbReference type="EMBL" id="MBW0504439.1"/>
    </source>
</evidence>
<dbReference type="AlphaFoldDB" id="A0A9Q3DJG9"/>
<feature type="compositionally biased region" description="Polar residues" evidence="1">
    <location>
        <begin position="1"/>
        <end position="23"/>
    </location>
</feature>
<feature type="non-terminal residue" evidence="2">
    <location>
        <position position="1"/>
    </location>
</feature>
<proteinExistence type="predicted"/>
<sequence>MSLISSSRTSTPGQAEEATQASISEPAPLLKRFGNAVANATSGTLDKFVQPRNLKK</sequence>
<dbReference type="EMBL" id="AVOT02017941">
    <property type="protein sequence ID" value="MBW0504439.1"/>
    <property type="molecule type" value="Genomic_DNA"/>
</dbReference>
<evidence type="ECO:0000313" key="3">
    <source>
        <dbReference type="Proteomes" id="UP000765509"/>
    </source>
</evidence>
<protein>
    <submittedName>
        <fullName evidence="2">Uncharacterized protein</fullName>
    </submittedName>
</protein>
<name>A0A9Q3DJG9_9BASI</name>
<evidence type="ECO:0000256" key="1">
    <source>
        <dbReference type="SAM" id="MobiDB-lite"/>
    </source>
</evidence>
<dbReference type="Proteomes" id="UP000765509">
    <property type="component" value="Unassembled WGS sequence"/>
</dbReference>
<accession>A0A9Q3DJG9</accession>
<organism evidence="2 3">
    <name type="scientific">Austropuccinia psidii MF-1</name>
    <dbReference type="NCBI Taxonomy" id="1389203"/>
    <lineage>
        <taxon>Eukaryota</taxon>
        <taxon>Fungi</taxon>
        <taxon>Dikarya</taxon>
        <taxon>Basidiomycota</taxon>
        <taxon>Pucciniomycotina</taxon>
        <taxon>Pucciniomycetes</taxon>
        <taxon>Pucciniales</taxon>
        <taxon>Sphaerophragmiaceae</taxon>
        <taxon>Austropuccinia</taxon>
    </lineage>
</organism>
<gene>
    <name evidence="2" type="ORF">O181_044154</name>
</gene>
<keyword evidence="3" id="KW-1185">Reference proteome</keyword>
<comment type="caution">
    <text evidence="2">The sequence shown here is derived from an EMBL/GenBank/DDBJ whole genome shotgun (WGS) entry which is preliminary data.</text>
</comment>
<feature type="region of interest" description="Disordered" evidence="1">
    <location>
        <begin position="1"/>
        <end position="27"/>
    </location>
</feature>
<reference evidence="2" key="1">
    <citation type="submission" date="2021-03" db="EMBL/GenBank/DDBJ databases">
        <title>Draft genome sequence of rust myrtle Austropuccinia psidii MF-1, a brazilian biotype.</title>
        <authorList>
            <person name="Quecine M.C."/>
            <person name="Pachon D.M.R."/>
            <person name="Bonatelli M.L."/>
            <person name="Correr F.H."/>
            <person name="Franceschini L.M."/>
            <person name="Leite T.F."/>
            <person name="Margarido G.R.A."/>
            <person name="Almeida C.A."/>
            <person name="Ferrarezi J.A."/>
            <person name="Labate C.A."/>
        </authorList>
    </citation>
    <scope>NUCLEOTIDE SEQUENCE</scope>
    <source>
        <strain evidence="2">MF-1</strain>
    </source>
</reference>